<organism evidence="7 8">
    <name type="scientific">Terasakiella brassicae</name>
    <dbReference type="NCBI Taxonomy" id="1634917"/>
    <lineage>
        <taxon>Bacteria</taxon>
        <taxon>Pseudomonadati</taxon>
        <taxon>Pseudomonadota</taxon>
        <taxon>Alphaproteobacteria</taxon>
        <taxon>Rhodospirillales</taxon>
        <taxon>Terasakiellaceae</taxon>
        <taxon>Terasakiella</taxon>
    </lineage>
</organism>
<keyword evidence="4" id="KW-0233">DNA recombination</keyword>
<feature type="domain" description="Tyr recombinase" evidence="5">
    <location>
        <begin position="370"/>
        <end position="483"/>
    </location>
</feature>
<dbReference type="InterPro" id="IPR010998">
    <property type="entry name" value="Integrase_recombinase_N"/>
</dbReference>
<comment type="caution">
    <text evidence="7">The sequence shown here is derived from an EMBL/GenBank/DDBJ whole genome shotgun (WGS) entry which is preliminary data.</text>
</comment>
<dbReference type="InterPro" id="IPR002104">
    <property type="entry name" value="Integrase_catalytic"/>
</dbReference>
<gene>
    <name evidence="7" type="ORF">GCM10011332_08210</name>
</gene>
<keyword evidence="8" id="KW-1185">Reference proteome</keyword>
<reference evidence="7" key="2">
    <citation type="submission" date="2020-09" db="EMBL/GenBank/DDBJ databases">
        <authorList>
            <person name="Sun Q."/>
            <person name="Zhou Y."/>
        </authorList>
    </citation>
    <scope>NUCLEOTIDE SEQUENCE</scope>
    <source>
        <strain evidence="7">CGMCC 1.15254</strain>
    </source>
</reference>
<dbReference type="Gene3D" id="1.10.443.10">
    <property type="entry name" value="Intergrase catalytic core"/>
    <property type="match status" value="1"/>
</dbReference>
<name>A0A917BV70_9PROT</name>
<dbReference type="Proteomes" id="UP000632498">
    <property type="component" value="Unassembled WGS sequence"/>
</dbReference>
<reference evidence="7" key="1">
    <citation type="journal article" date="2014" name="Int. J. Syst. Evol. Microbiol.">
        <title>Complete genome sequence of Corynebacterium casei LMG S-19264T (=DSM 44701T), isolated from a smear-ripened cheese.</title>
        <authorList>
            <consortium name="US DOE Joint Genome Institute (JGI-PGF)"/>
            <person name="Walter F."/>
            <person name="Albersmeier A."/>
            <person name="Kalinowski J."/>
            <person name="Ruckert C."/>
        </authorList>
    </citation>
    <scope>NUCLEOTIDE SEQUENCE</scope>
    <source>
        <strain evidence="7">CGMCC 1.15254</strain>
    </source>
</reference>
<dbReference type="InterPro" id="IPR046668">
    <property type="entry name" value="DUF6538"/>
</dbReference>
<dbReference type="Pfam" id="PF00589">
    <property type="entry name" value="Phage_integrase"/>
    <property type="match status" value="1"/>
</dbReference>
<dbReference type="PANTHER" id="PTHR30349:SF41">
    <property type="entry name" value="INTEGRASE_RECOMBINASE PROTEIN MJ0367-RELATED"/>
    <property type="match status" value="1"/>
</dbReference>
<dbReference type="EMBL" id="BMHV01000004">
    <property type="protein sequence ID" value="GGF57120.1"/>
    <property type="molecule type" value="Genomic_DNA"/>
</dbReference>
<evidence type="ECO:0000259" key="6">
    <source>
        <dbReference type="Pfam" id="PF20172"/>
    </source>
</evidence>
<evidence type="ECO:0008006" key="9">
    <source>
        <dbReference type="Google" id="ProtNLM"/>
    </source>
</evidence>
<dbReference type="InterPro" id="IPR013762">
    <property type="entry name" value="Integrase-like_cat_sf"/>
</dbReference>
<dbReference type="Gene3D" id="1.10.150.130">
    <property type="match status" value="1"/>
</dbReference>
<dbReference type="InterPro" id="IPR011010">
    <property type="entry name" value="DNA_brk_join_enz"/>
</dbReference>
<evidence type="ECO:0000313" key="8">
    <source>
        <dbReference type="Proteomes" id="UP000632498"/>
    </source>
</evidence>
<dbReference type="GO" id="GO:0015074">
    <property type="term" value="P:DNA integration"/>
    <property type="evidence" value="ECO:0007669"/>
    <property type="project" value="UniProtKB-KW"/>
</dbReference>
<keyword evidence="2" id="KW-0229">DNA integration</keyword>
<dbReference type="RefSeq" id="WP_028879213.1">
    <property type="nucleotide sequence ID" value="NZ_BMHV01000004.1"/>
</dbReference>
<evidence type="ECO:0000256" key="2">
    <source>
        <dbReference type="ARBA" id="ARBA00022908"/>
    </source>
</evidence>
<evidence type="ECO:0000256" key="4">
    <source>
        <dbReference type="ARBA" id="ARBA00023172"/>
    </source>
</evidence>
<dbReference type="SUPFAM" id="SSF56349">
    <property type="entry name" value="DNA breaking-rejoining enzymes"/>
    <property type="match status" value="1"/>
</dbReference>
<evidence type="ECO:0000256" key="3">
    <source>
        <dbReference type="ARBA" id="ARBA00023125"/>
    </source>
</evidence>
<comment type="similarity">
    <text evidence="1">Belongs to the 'phage' integrase family.</text>
</comment>
<proteinExistence type="inferred from homology"/>
<sequence length="545" mass="63228">MKKISNTTQRGGRYHYKLTIPSDVRGDLPEHYEYDHGKKAKLKHHEHVRFTLGTSDPAMADILQQSHTAKLKAMFLAARPQPTIIRTMAAMDEQRLLDRIVNDIRSKRADPHHNPALLIMEAVKSHGDTIDPRYLTELQHKLLLATHADLANHTKTAALQNIIASKLSPRVDDPSQLEILASTLLNNIGERPLYLTQPTVKDVIDDFLNPDKGNRKRSNYSTLLTILETHYADRPIGSIERDDIYDIRRIIRNLPYGWHRKKTKSPQEQADEIIELKEENEEILEKGLEPQPVPQLLMNDTAEKYIGHITQFFNWTIDEFGKKYNLSHPANRIRGKTEGSKRTNMTPEQLTDLFTDWEPTRHNNWGWAPLLALFHGMRGNEIFSMETESVFFDYGDLWVIHLPHTKTDRPRWLPVHPKLIEWGFIDYVSMRKVAGEKMVFADVHTTKANNFYVGDPQKMMKEWMEERGVWNEKQKFHSYRHTYKFYANNNKKIREVDWKTVAGWGMKKDAAAKYADQIPPSTLITSLAELEFGIEHLVKPASYKS</sequence>
<feature type="domain" description="DUF6538" evidence="6">
    <location>
        <begin position="8"/>
        <end position="79"/>
    </location>
</feature>
<dbReference type="GO" id="GO:0006310">
    <property type="term" value="P:DNA recombination"/>
    <property type="evidence" value="ECO:0007669"/>
    <property type="project" value="UniProtKB-KW"/>
</dbReference>
<evidence type="ECO:0000256" key="1">
    <source>
        <dbReference type="ARBA" id="ARBA00008857"/>
    </source>
</evidence>
<evidence type="ECO:0000259" key="5">
    <source>
        <dbReference type="Pfam" id="PF00589"/>
    </source>
</evidence>
<evidence type="ECO:0000313" key="7">
    <source>
        <dbReference type="EMBL" id="GGF57120.1"/>
    </source>
</evidence>
<accession>A0A917BV70</accession>
<keyword evidence="3" id="KW-0238">DNA-binding</keyword>
<protein>
    <recommendedName>
        <fullName evidence="9">Tyr recombinase domain-containing protein</fullName>
    </recommendedName>
</protein>
<dbReference type="GO" id="GO:0003677">
    <property type="term" value="F:DNA binding"/>
    <property type="evidence" value="ECO:0007669"/>
    <property type="project" value="UniProtKB-KW"/>
</dbReference>
<dbReference type="PANTHER" id="PTHR30349">
    <property type="entry name" value="PHAGE INTEGRASE-RELATED"/>
    <property type="match status" value="1"/>
</dbReference>
<dbReference type="AlphaFoldDB" id="A0A917BV70"/>
<dbReference type="Pfam" id="PF20172">
    <property type="entry name" value="DUF6538"/>
    <property type="match status" value="1"/>
</dbReference>
<dbReference type="InterPro" id="IPR050090">
    <property type="entry name" value="Tyrosine_recombinase_XerCD"/>
</dbReference>